<sequence length="159" mass="19173">MAKDTVKQEAENREELEAENFSLYDKISILDRQLRHIQDEYDELVKKEMINQRTLKDVQELLDDESRKRTKLEQQNKELEQQLAELRDYNEPEDDLVTREWESIKSKLRADAMFYKRSLDQLREEYDQYRIDNDPVSMQRQVGDIFSLLEIRLLNLSSA</sequence>
<dbReference type="EMBL" id="UZAL01046169">
    <property type="protein sequence ID" value="VDP84039.1"/>
    <property type="molecule type" value="Genomic_DNA"/>
</dbReference>
<name>A0A183Q382_9TREM</name>
<gene>
    <name evidence="1" type="ORF">SMTD_LOCUS21068</name>
</gene>
<protein>
    <submittedName>
        <fullName evidence="1">Uncharacterized protein</fullName>
    </submittedName>
</protein>
<proteinExistence type="predicted"/>
<dbReference type="Proteomes" id="UP000269396">
    <property type="component" value="Unassembled WGS sequence"/>
</dbReference>
<dbReference type="Gene3D" id="1.20.5.340">
    <property type="match status" value="1"/>
</dbReference>
<reference evidence="1 2" key="1">
    <citation type="submission" date="2018-11" db="EMBL/GenBank/DDBJ databases">
        <authorList>
            <consortium name="Pathogen Informatics"/>
        </authorList>
    </citation>
    <scope>NUCLEOTIDE SEQUENCE [LARGE SCALE GENOMIC DNA]</scope>
    <source>
        <strain>Denwood</strain>
        <strain evidence="2">Zambia</strain>
    </source>
</reference>
<dbReference type="AlphaFoldDB" id="A0A183Q382"/>
<evidence type="ECO:0000313" key="1">
    <source>
        <dbReference type="EMBL" id="VDP84039.1"/>
    </source>
</evidence>
<keyword evidence="2" id="KW-1185">Reference proteome</keyword>
<organism evidence="1 2">
    <name type="scientific">Schistosoma mattheei</name>
    <dbReference type="NCBI Taxonomy" id="31246"/>
    <lineage>
        <taxon>Eukaryota</taxon>
        <taxon>Metazoa</taxon>
        <taxon>Spiralia</taxon>
        <taxon>Lophotrochozoa</taxon>
        <taxon>Platyhelminthes</taxon>
        <taxon>Trematoda</taxon>
        <taxon>Digenea</taxon>
        <taxon>Strigeidida</taxon>
        <taxon>Schistosomatoidea</taxon>
        <taxon>Schistosomatidae</taxon>
        <taxon>Schistosoma</taxon>
    </lineage>
</organism>
<evidence type="ECO:0000313" key="2">
    <source>
        <dbReference type="Proteomes" id="UP000269396"/>
    </source>
</evidence>
<accession>A0A183Q382</accession>
<dbReference type="SUPFAM" id="SSF90257">
    <property type="entry name" value="Myosin rod fragments"/>
    <property type="match status" value="1"/>
</dbReference>